<dbReference type="InterPro" id="IPR003594">
    <property type="entry name" value="HATPase_dom"/>
</dbReference>
<dbReference type="Proteomes" id="UP000193387">
    <property type="component" value="Unassembled WGS sequence"/>
</dbReference>
<dbReference type="InterPro" id="IPR036890">
    <property type="entry name" value="HATPase_C_sf"/>
</dbReference>
<protein>
    <submittedName>
        <fullName evidence="3">Anti-sigma regulatory factor</fullName>
    </submittedName>
</protein>
<keyword evidence="1" id="KW-0418">Kinase</keyword>
<evidence type="ECO:0000313" key="3">
    <source>
        <dbReference type="EMBL" id="ORW70530.1"/>
    </source>
</evidence>
<gene>
    <name evidence="3" type="ORF">AWC23_16805</name>
</gene>
<dbReference type="PANTHER" id="PTHR35526:SF3">
    <property type="entry name" value="ANTI-SIGMA-F FACTOR RSBW"/>
    <property type="match status" value="1"/>
</dbReference>
<comment type="caution">
    <text evidence="3">The sequence shown here is derived from an EMBL/GenBank/DDBJ whole genome shotgun (WGS) entry which is preliminary data.</text>
</comment>
<accession>A0AAJ3TWC6</accession>
<dbReference type="InterPro" id="IPR050267">
    <property type="entry name" value="Anti-sigma-factor_SerPK"/>
</dbReference>
<dbReference type="CDD" id="cd16936">
    <property type="entry name" value="HATPase_RsbW-like"/>
    <property type="match status" value="1"/>
</dbReference>
<sequence length="150" mass="16076">MSSLPPADATPARLMLAGAADAVTAAKLRRALQRWLEQVARMPDAVHSDIVLGVGEALANCVEHAYRAQSGVGTMKLDARYDPAAQSIRVCVSDCGTWYRRPPRKPNDPHASRGILLMHALADHCTIDAGPDGTIVCLDYATDADLVDSR</sequence>
<evidence type="ECO:0000313" key="4">
    <source>
        <dbReference type="Proteomes" id="UP000193387"/>
    </source>
</evidence>
<keyword evidence="4" id="KW-1185">Reference proteome</keyword>
<dbReference type="RefSeq" id="WP_085256522.1">
    <property type="nucleotide sequence ID" value="NZ_AP022573.1"/>
</dbReference>
<reference evidence="3 4" key="1">
    <citation type="submission" date="2016-01" db="EMBL/GenBank/DDBJ databases">
        <title>The new phylogeny of the genus Mycobacterium.</title>
        <authorList>
            <person name="Tarcisio F."/>
            <person name="Conor M."/>
            <person name="Antonella G."/>
            <person name="Elisabetta G."/>
            <person name="Giulia F.S."/>
            <person name="Sara T."/>
            <person name="Anna F."/>
            <person name="Clotilde B."/>
            <person name="Roberto B."/>
            <person name="Veronica D.S."/>
            <person name="Fabio R."/>
            <person name="Monica P."/>
            <person name="Olivier J."/>
            <person name="Enrico T."/>
            <person name="Nicola S."/>
        </authorList>
    </citation>
    <scope>NUCLEOTIDE SEQUENCE [LARGE SCALE GENOMIC DNA]</scope>
    <source>
        <strain evidence="3 4">DSM 44616</strain>
    </source>
</reference>
<dbReference type="Pfam" id="PF13581">
    <property type="entry name" value="HATPase_c_2"/>
    <property type="match status" value="1"/>
</dbReference>
<dbReference type="AlphaFoldDB" id="A0AAJ3TWC6"/>
<feature type="domain" description="Histidine kinase/HSP90-like ATPase" evidence="2">
    <location>
        <begin position="20"/>
        <end position="138"/>
    </location>
</feature>
<keyword evidence="1" id="KW-0808">Transferase</keyword>
<evidence type="ECO:0000256" key="1">
    <source>
        <dbReference type="ARBA" id="ARBA00022527"/>
    </source>
</evidence>
<name>A0AAJ3TWC6_9MYCO</name>
<dbReference type="Gene3D" id="3.30.565.10">
    <property type="entry name" value="Histidine kinase-like ATPase, C-terminal domain"/>
    <property type="match status" value="1"/>
</dbReference>
<organism evidence="3 4">
    <name type="scientific">Mycobacterium saskatchewanense</name>
    <dbReference type="NCBI Taxonomy" id="220927"/>
    <lineage>
        <taxon>Bacteria</taxon>
        <taxon>Bacillati</taxon>
        <taxon>Actinomycetota</taxon>
        <taxon>Actinomycetes</taxon>
        <taxon>Mycobacteriales</taxon>
        <taxon>Mycobacteriaceae</taxon>
        <taxon>Mycobacterium</taxon>
        <taxon>Mycobacterium simiae complex</taxon>
    </lineage>
</organism>
<dbReference type="PANTHER" id="PTHR35526">
    <property type="entry name" value="ANTI-SIGMA-F FACTOR RSBW-RELATED"/>
    <property type="match status" value="1"/>
</dbReference>
<dbReference type="EMBL" id="LQPR01000039">
    <property type="protein sequence ID" value="ORW70530.1"/>
    <property type="molecule type" value="Genomic_DNA"/>
</dbReference>
<proteinExistence type="predicted"/>
<dbReference type="GO" id="GO:0004674">
    <property type="term" value="F:protein serine/threonine kinase activity"/>
    <property type="evidence" value="ECO:0007669"/>
    <property type="project" value="UniProtKB-KW"/>
</dbReference>
<evidence type="ECO:0000259" key="2">
    <source>
        <dbReference type="Pfam" id="PF13581"/>
    </source>
</evidence>
<keyword evidence="1" id="KW-0723">Serine/threonine-protein kinase</keyword>